<gene>
    <name evidence="3" type="ORF">SEPCBS57363_004778</name>
</gene>
<keyword evidence="2" id="KW-0378">Hydrolase</keyword>
<dbReference type="PANTHER" id="PTHR32494">
    <property type="entry name" value="ALLANTOATE DEIMINASE-RELATED"/>
    <property type="match status" value="1"/>
</dbReference>
<name>A0ABP0DXN4_9PEZI</name>
<protein>
    <submittedName>
        <fullName evidence="3">Uncharacterized protein</fullName>
    </submittedName>
</protein>
<reference evidence="3 4" key="1">
    <citation type="submission" date="2024-01" db="EMBL/GenBank/DDBJ databases">
        <authorList>
            <person name="Allen C."/>
            <person name="Tagirdzhanova G."/>
        </authorList>
    </citation>
    <scope>NUCLEOTIDE SEQUENCE [LARGE SCALE GENOMIC DNA]</scope>
    <source>
        <strain evidence="3 4">CBS 573.63</strain>
    </source>
</reference>
<evidence type="ECO:0000256" key="2">
    <source>
        <dbReference type="ARBA" id="ARBA00022801"/>
    </source>
</evidence>
<proteinExistence type="inferred from homology"/>
<evidence type="ECO:0000313" key="3">
    <source>
        <dbReference type="EMBL" id="CAK7271742.1"/>
    </source>
</evidence>
<organism evidence="3 4">
    <name type="scientific">Sporothrix epigloea</name>
    <dbReference type="NCBI Taxonomy" id="1892477"/>
    <lineage>
        <taxon>Eukaryota</taxon>
        <taxon>Fungi</taxon>
        <taxon>Dikarya</taxon>
        <taxon>Ascomycota</taxon>
        <taxon>Pezizomycotina</taxon>
        <taxon>Sordariomycetes</taxon>
        <taxon>Sordariomycetidae</taxon>
        <taxon>Ophiostomatales</taxon>
        <taxon>Ophiostomataceae</taxon>
        <taxon>Sporothrix</taxon>
    </lineage>
</organism>
<evidence type="ECO:0000256" key="1">
    <source>
        <dbReference type="ARBA" id="ARBA00006247"/>
    </source>
</evidence>
<dbReference type="InterPro" id="IPR010158">
    <property type="entry name" value="Amidase_Cbmase"/>
</dbReference>
<dbReference type="EMBL" id="CAWUOM010000094">
    <property type="protein sequence ID" value="CAK7271742.1"/>
    <property type="molecule type" value="Genomic_DNA"/>
</dbReference>
<dbReference type="Gene3D" id="3.40.630.10">
    <property type="entry name" value="Zn peptidases"/>
    <property type="match status" value="1"/>
</dbReference>
<dbReference type="Pfam" id="PF01546">
    <property type="entry name" value="Peptidase_M20"/>
    <property type="match status" value="1"/>
</dbReference>
<comment type="caution">
    <text evidence="3">The sequence shown here is derived from an EMBL/GenBank/DDBJ whole genome shotgun (WGS) entry which is preliminary data.</text>
</comment>
<dbReference type="InterPro" id="IPR002933">
    <property type="entry name" value="Peptidase_M20"/>
</dbReference>
<accession>A0ABP0DXN4</accession>
<dbReference type="SUPFAM" id="SSF53187">
    <property type="entry name" value="Zn-dependent exopeptidases"/>
    <property type="match status" value="1"/>
</dbReference>
<evidence type="ECO:0000313" key="4">
    <source>
        <dbReference type="Proteomes" id="UP001642501"/>
    </source>
</evidence>
<dbReference type="Proteomes" id="UP001642501">
    <property type="component" value="Unassembled WGS sequence"/>
</dbReference>
<dbReference type="PANTHER" id="PTHR32494:SF5">
    <property type="entry name" value="ALLANTOATE AMIDOHYDROLASE"/>
    <property type="match status" value="1"/>
</dbReference>
<keyword evidence="4" id="KW-1185">Reference proteome</keyword>
<sequence length="239" mass="25999">MAAKNMGESGFQKIKVNRDRLMKSLHETAPTETGMSRLALSDSDKQARDWFVETTQSLGCQTTVDSMGNIFAVRPGRNGHDKPATFAGSHLDTQPTGGRYDGILGVHAGVEMLRVLQELDIQTEYPVGVVNWTNEEGARFPKSMTASGVWAGEIPQADAYSLQEVGGGTATIQSELQRIGYLGTVPASYQAMPMAAHFELHIEQGPILEAEQKKIGIVTGVQAYRWFTLDVRGRGTSPD</sequence>
<comment type="similarity">
    <text evidence="1">Belongs to the peptidase M20A family.</text>
</comment>